<dbReference type="EMBL" id="HBIM01010579">
    <property type="protein sequence ID" value="CAE0411509.1"/>
    <property type="molecule type" value="Transcribed_RNA"/>
</dbReference>
<reference evidence="1" key="1">
    <citation type="submission" date="2021-01" db="EMBL/GenBank/DDBJ databases">
        <authorList>
            <person name="Corre E."/>
            <person name="Pelletier E."/>
            <person name="Niang G."/>
            <person name="Scheremetjew M."/>
            <person name="Finn R."/>
            <person name="Kale V."/>
            <person name="Holt S."/>
            <person name="Cochrane G."/>
            <person name="Meng A."/>
            <person name="Brown T."/>
            <person name="Cohen L."/>
        </authorList>
    </citation>
    <scope>NUCLEOTIDE SEQUENCE</scope>
    <source>
        <strain evidence="1">CCMP127</strain>
    </source>
</reference>
<organism evidence="1">
    <name type="scientific">Amphora coffeiformis</name>
    <dbReference type="NCBI Taxonomy" id="265554"/>
    <lineage>
        <taxon>Eukaryota</taxon>
        <taxon>Sar</taxon>
        <taxon>Stramenopiles</taxon>
        <taxon>Ochrophyta</taxon>
        <taxon>Bacillariophyta</taxon>
        <taxon>Bacillariophyceae</taxon>
        <taxon>Bacillariophycidae</taxon>
        <taxon>Thalassiophysales</taxon>
        <taxon>Catenulaceae</taxon>
        <taxon>Amphora</taxon>
    </lineage>
</organism>
<accession>A0A7S3P815</accession>
<sequence>MPLVKLFARNTLAKTVPLARLQTRLCEIWGTKPSTTKLMLFRCEDWTDESFQEDVYVDIRAYGKPERTREFVLEGMENIQKAFADEDLIANLRLETYEGERYFHVPPPASET</sequence>
<proteinExistence type="predicted"/>
<name>A0A7S3P815_9STRA</name>
<protein>
    <submittedName>
        <fullName evidence="1">Uncharacterized protein</fullName>
    </submittedName>
</protein>
<evidence type="ECO:0000313" key="1">
    <source>
        <dbReference type="EMBL" id="CAE0411509.1"/>
    </source>
</evidence>
<gene>
    <name evidence="1" type="ORF">ACOF00016_LOCUS8839</name>
</gene>
<dbReference type="AlphaFoldDB" id="A0A7S3P815"/>